<accession>X1G876</accession>
<organism evidence="1">
    <name type="scientific">marine sediment metagenome</name>
    <dbReference type="NCBI Taxonomy" id="412755"/>
    <lineage>
        <taxon>unclassified sequences</taxon>
        <taxon>metagenomes</taxon>
        <taxon>ecological metagenomes</taxon>
    </lineage>
</organism>
<reference evidence="1" key="1">
    <citation type="journal article" date="2014" name="Front. Microbiol.">
        <title>High frequency of phylogenetically diverse reductive dehalogenase-homologous genes in deep subseafloor sedimentary metagenomes.</title>
        <authorList>
            <person name="Kawai M."/>
            <person name="Futagami T."/>
            <person name="Toyoda A."/>
            <person name="Takaki Y."/>
            <person name="Nishi S."/>
            <person name="Hori S."/>
            <person name="Arai W."/>
            <person name="Tsubouchi T."/>
            <person name="Morono Y."/>
            <person name="Uchiyama I."/>
            <person name="Ito T."/>
            <person name="Fujiyama A."/>
            <person name="Inagaki F."/>
            <person name="Takami H."/>
        </authorList>
    </citation>
    <scope>NUCLEOTIDE SEQUENCE</scope>
    <source>
        <strain evidence="1">Expedition CK06-06</strain>
    </source>
</reference>
<comment type="caution">
    <text evidence="1">The sequence shown here is derived from an EMBL/GenBank/DDBJ whole genome shotgun (WGS) entry which is preliminary data.</text>
</comment>
<proteinExistence type="predicted"/>
<protein>
    <submittedName>
        <fullName evidence="1">Uncharacterized protein</fullName>
    </submittedName>
</protein>
<dbReference type="AlphaFoldDB" id="X1G876"/>
<dbReference type="Gene3D" id="3.30.2220.20">
    <property type="entry name" value="Phage tail assembly chaperone gp13-like"/>
    <property type="match status" value="1"/>
</dbReference>
<dbReference type="EMBL" id="BARU01009742">
    <property type="protein sequence ID" value="GAH41005.1"/>
    <property type="molecule type" value="Genomic_DNA"/>
</dbReference>
<sequence length="129" mass="14956">MTEKKKLFLNGTHLLKKEELEIVEVDLGEGVFVHVRQMTGHERENFERMLYTIGTDKKGEVTTEKHLEDFRAKLVVCTVCDENGKFLLRSKDYVQLSRNMSAFRLEKIVNVAQRLNAITETDKDAIIKN</sequence>
<evidence type="ECO:0000313" key="1">
    <source>
        <dbReference type="EMBL" id="GAH41005.1"/>
    </source>
</evidence>
<name>X1G876_9ZZZZ</name>
<gene>
    <name evidence="1" type="ORF">S03H2_18743</name>
</gene>
<dbReference type="InterPro" id="IPR038556">
    <property type="entry name" value="TAC_Gp13-like_sf"/>
</dbReference>